<evidence type="ECO:0000313" key="1">
    <source>
        <dbReference type="EMBL" id="BEH91031.1"/>
    </source>
</evidence>
<keyword evidence="2" id="KW-1185">Reference proteome</keyword>
<organism evidence="1 2">
    <name type="scientific">Turicibacter faecis</name>
    <dbReference type="NCBI Taxonomy" id="2963365"/>
    <lineage>
        <taxon>Bacteria</taxon>
        <taxon>Bacillati</taxon>
        <taxon>Bacillota</taxon>
        <taxon>Erysipelotrichia</taxon>
        <taxon>Erysipelotrichales</taxon>
        <taxon>Turicibacteraceae</taxon>
        <taxon>Turicibacter</taxon>
    </lineage>
</organism>
<name>A0ABM8III2_9FIRM</name>
<reference evidence="1" key="1">
    <citation type="journal article" date="2024" name="Int. J. Syst. Evol. Microbiol.">
        <title>Turicibacter faecis sp. nov., isolated from faeces of heart failure mouse model.</title>
        <authorList>
            <person name="Imamura Y."/>
            <person name="Motooka D."/>
            <person name="Nakajima Y."/>
            <person name="Ito S."/>
            <person name="Kitakaze M."/>
            <person name="Iida T."/>
            <person name="Nakamura S."/>
        </authorList>
    </citation>
    <scope>NUCLEOTIDE SEQUENCE</scope>
    <source>
        <strain evidence="1">TC023</strain>
    </source>
</reference>
<protein>
    <recommendedName>
        <fullName evidence="3">DUF2357 domain-containing protein</fullName>
    </recommendedName>
</protein>
<dbReference type="EMBL" id="AP028127">
    <property type="protein sequence ID" value="BEH91031.1"/>
    <property type="molecule type" value="Genomic_DNA"/>
</dbReference>
<dbReference type="RefSeq" id="WP_338617175.1">
    <property type="nucleotide sequence ID" value="NZ_AP028127.1"/>
</dbReference>
<sequence length="336" mass="38999">MNEHSKVLEIIPSYLLDLVYFLELLAGPPSVLTTDEDEVCLHYFEDCLSDYAKEEIKRIQKVLPKNKTVSELVLPLILADQDFENFQMTELLEGHRYLISSYKKSPDYAKAPKAYKKFVAKDAQELLGALMMIVAELERVNFKRFWLEKRLPQINDKIRTYEQGTDVMALLDKVNAEFHTPFLSGQRIYLLSFNVNSFVVKVGDVVVGSLRLDQSAFIHSLLECWMNPVMVEPVLKPLLRRLRKNKELAKQYKLVKSIHRTLDGYVAYSLKVAFSAYLAEKFGALEEPLTYLTHKSQRALLYYDWMTLYPKETSQALEDYFVSVVTAIELSEEKRR</sequence>
<evidence type="ECO:0008006" key="3">
    <source>
        <dbReference type="Google" id="ProtNLM"/>
    </source>
</evidence>
<proteinExistence type="predicted"/>
<accession>A0ABM8III2</accession>
<dbReference type="Proteomes" id="UP001432099">
    <property type="component" value="Chromosome"/>
</dbReference>
<gene>
    <name evidence="1" type="ORF">T23_11330</name>
</gene>
<evidence type="ECO:0000313" key="2">
    <source>
        <dbReference type="Proteomes" id="UP001432099"/>
    </source>
</evidence>